<evidence type="ECO:0000313" key="1">
    <source>
        <dbReference type="EMBL" id="TNN89404.1"/>
    </source>
</evidence>
<name>A0A4Z2JI31_9TELE</name>
<dbReference type="EMBL" id="SRLO01000001">
    <property type="protein sequence ID" value="TNN89404.1"/>
    <property type="molecule type" value="Genomic_DNA"/>
</dbReference>
<evidence type="ECO:0000313" key="2">
    <source>
        <dbReference type="Proteomes" id="UP000314294"/>
    </source>
</evidence>
<proteinExistence type="predicted"/>
<accession>A0A4Z2JI31</accession>
<dbReference type="AlphaFoldDB" id="A0A4Z2JI31"/>
<keyword evidence="2" id="KW-1185">Reference proteome</keyword>
<comment type="caution">
    <text evidence="1">The sequence shown here is derived from an EMBL/GenBank/DDBJ whole genome shotgun (WGS) entry which is preliminary data.</text>
</comment>
<gene>
    <name evidence="1" type="ORF">EYF80_000007</name>
</gene>
<reference evidence="1 2" key="1">
    <citation type="submission" date="2019-03" db="EMBL/GenBank/DDBJ databases">
        <title>First draft genome of Liparis tanakae, snailfish: a comprehensive survey of snailfish specific genes.</title>
        <authorList>
            <person name="Kim W."/>
            <person name="Song I."/>
            <person name="Jeong J.-H."/>
            <person name="Kim D."/>
            <person name="Kim S."/>
            <person name="Ryu S."/>
            <person name="Song J.Y."/>
            <person name="Lee S.K."/>
        </authorList>
    </citation>
    <scope>NUCLEOTIDE SEQUENCE [LARGE SCALE GENOMIC DNA]</scope>
    <source>
        <tissue evidence="1">Muscle</tissue>
    </source>
</reference>
<sequence>MEEGGERSRTSPRPAFEVWEVKITGTASRLNRRFHLPGQIKEAAAGARLPYSPLTSKPTDPPRLLTSVSYSLPSQLWGSCWCH</sequence>
<dbReference type="Proteomes" id="UP000314294">
    <property type="component" value="Unassembled WGS sequence"/>
</dbReference>
<protein>
    <submittedName>
        <fullName evidence="1">Uncharacterized protein</fullName>
    </submittedName>
</protein>
<organism evidence="1 2">
    <name type="scientific">Liparis tanakae</name>
    <name type="common">Tanaka's snailfish</name>
    <dbReference type="NCBI Taxonomy" id="230148"/>
    <lineage>
        <taxon>Eukaryota</taxon>
        <taxon>Metazoa</taxon>
        <taxon>Chordata</taxon>
        <taxon>Craniata</taxon>
        <taxon>Vertebrata</taxon>
        <taxon>Euteleostomi</taxon>
        <taxon>Actinopterygii</taxon>
        <taxon>Neopterygii</taxon>
        <taxon>Teleostei</taxon>
        <taxon>Neoteleostei</taxon>
        <taxon>Acanthomorphata</taxon>
        <taxon>Eupercaria</taxon>
        <taxon>Perciformes</taxon>
        <taxon>Cottioidei</taxon>
        <taxon>Cottales</taxon>
        <taxon>Liparidae</taxon>
        <taxon>Liparis</taxon>
    </lineage>
</organism>